<feature type="chain" id="PRO_5035176780" description="DUF3471 domain-containing protein" evidence="1">
    <location>
        <begin position="23"/>
        <end position="133"/>
    </location>
</feature>
<keyword evidence="1" id="KW-0732">Signal</keyword>
<organism evidence="2 3">
    <name type="scientific">Aliidongia dinghuensis</name>
    <dbReference type="NCBI Taxonomy" id="1867774"/>
    <lineage>
        <taxon>Bacteria</taxon>
        <taxon>Pseudomonadati</taxon>
        <taxon>Pseudomonadota</taxon>
        <taxon>Alphaproteobacteria</taxon>
        <taxon>Rhodospirillales</taxon>
        <taxon>Dongiaceae</taxon>
        <taxon>Aliidongia</taxon>
    </lineage>
</organism>
<reference evidence="2" key="2">
    <citation type="submission" date="2020-09" db="EMBL/GenBank/DDBJ databases">
        <authorList>
            <person name="Sun Q."/>
            <person name="Zhou Y."/>
        </authorList>
    </citation>
    <scope>NUCLEOTIDE SEQUENCE</scope>
    <source>
        <strain evidence="2">CGMCC 1.15725</strain>
    </source>
</reference>
<accession>A0A8J2YR14</accession>
<keyword evidence="3" id="KW-1185">Reference proteome</keyword>
<sequence length="133" mass="13939">MVRHLLLPAAAVALVLASPSLAGSGLTPVSYSAPVYVPGTEDVPLMPGLAADDAASLVFDKPQGRIVEAAAHGAVTRHAVVAFYDESLPQLGWRRAAAPSTTTKSFERDGERLSLDFDGRDGNLQVAFTLAPR</sequence>
<evidence type="ECO:0008006" key="4">
    <source>
        <dbReference type="Google" id="ProtNLM"/>
    </source>
</evidence>
<reference evidence="2" key="1">
    <citation type="journal article" date="2014" name="Int. J. Syst. Evol. Microbiol.">
        <title>Complete genome sequence of Corynebacterium casei LMG S-19264T (=DSM 44701T), isolated from a smear-ripened cheese.</title>
        <authorList>
            <consortium name="US DOE Joint Genome Institute (JGI-PGF)"/>
            <person name="Walter F."/>
            <person name="Albersmeier A."/>
            <person name="Kalinowski J."/>
            <person name="Ruckert C."/>
        </authorList>
    </citation>
    <scope>NUCLEOTIDE SEQUENCE</scope>
    <source>
        <strain evidence="2">CGMCC 1.15725</strain>
    </source>
</reference>
<feature type="signal peptide" evidence="1">
    <location>
        <begin position="1"/>
        <end position="22"/>
    </location>
</feature>
<gene>
    <name evidence="2" type="ORF">GCM10011611_11040</name>
</gene>
<evidence type="ECO:0000313" key="3">
    <source>
        <dbReference type="Proteomes" id="UP000646365"/>
    </source>
</evidence>
<evidence type="ECO:0000313" key="2">
    <source>
        <dbReference type="EMBL" id="GGF07387.1"/>
    </source>
</evidence>
<dbReference type="RefSeq" id="WP_189043312.1">
    <property type="nucleotide sequence ID" value="NZ_BMJQ01000002.1"/>
</dbReference>
<name>A0A8J2YR14_9PROT</name>
<evidence type="ECO:0000256" key="1">
    <source>
        <dbReference type="SAM" id="SignalP"/>
    </source>
</evidence>
<dbReference type="AlphaFoldDB" id="A0A8J2YR14"/>
<protein>
    <recommendedName>
        <fullName evidence="4">DUF3471 domain-containing protein</fullName>
    </recommendedName>
</protein>
<comment type="caution">
    <text evidence="2">The sequence shown here is derived from an EMBL/GenBank/DDBJ whole genome shotgun (WGS) entry which is preliminary data.</text>
</comment>
<dbReference type="Proteomes" id="UP000646365">
    <property type="component" value="Unassembled WGS sequence"/>
</dbReference>
<proteinExistence type="predicted"/>
<dbReference type="EMBL" id="BMJQ01000002">
    <property type="protein sequence ID" value="GGF07387.1"/>
    <property type="molecule type" value="Genomic_DNA"/>
</dbReference>